<sequence>MRVKLTHIFFFLLALHCATQTQQQCDYRKRFYDLVQTAKDYYTRSMVYMISLKDDAVRRATTEYEKLKAKYKKASEESEVKKEEQSDPTDELRQLLEALTAMQSKHQLNTEKTIKAKDDEEATENAEEEKERKAESKEKEYL</sequence>
<keyword evidence="4" id="KW-1185">Reference proteome</keyword>
<accession>L7JXF4</accession>
<dbReference type="OrthoDB" id="10413685at2759"/>
<dbReference type="OMA" id="TAMQSKF"/>
<organism evidence="3 4">
    <name type="scientific">Trachipleistophora hominis</name>
    <name type="common">Microsporidian parasite</name>
    <dbReference type="NCBI Taxonomy" id="72359"/>
    <lineage>
        <taxon>Eukaryota</taxon>
        <taxon>Fungi</taxon>
        <taxon>Fungi incertae sedis</taxon>
        <taxon>Microsporidia</taxon>
        <taxon>Pleistophoridae</taxon>
        <taxon>Trachipleistophora</taxon>
    </lineage>
</organism>
<reference evidence="3 4" key="1">
    <citation type="journal article" date="2012" name="PLoS Pathog.">
        <title>The genome of the obligate intracellular parasite Trachipleistophora hominis: new insights into microsporidian genome dynamics and reductive evolution.</title>
        <authorList>
            <person name="Heinz E."/>
            <person name="Williams T.A."/>
            <person name="Nakjang S."/>
            <person name="Noel C.J."/>
            <person name="Swan D.C."/>
            <person name="Goldberg A.V."/>
            <person name="Harris S.R."/>
            <person name="Weinmaier T."/>
            <person name="Markert S."/>
            <person name="Becher D."/>
            <person name="Bernhardt J."/>
            <person name="Dagan T."/>
            <person name="Hacker C."/>
            <person name="Lucocq J.M."/>
            <person name="Schweder T."/>
            <person name="Rattei T."/>
            <person name="Hall N."/>
            <person name="Hirt R.P."/>
            <person name="Embley T.M."/>
        </authorList>
    </citation>
    <scope>NUCLEOTIDE SEQUENCE [LARGE SCALE GENOMIC DNA]</scope>
</reference>
<proteinExistence type="predicted"/>
<dbReference type="InParanoid" id="L7JXF4"/>
<dbReference type="HOGENOM" id="CLU_1817151_0_0_1"/>
<dbReference type="AlphaFoldDB" id="L7JXF4"/>
<protein>
    <submittedName>
        <fullName evidence="3">Uncharacterized protein</fullName>
    </submittedName>
</protein>
<dbReference type="Proteomes" id="UP000011185">
    <property type="component" value="Unassembled WGS sequence"/>
</dbReference>
<dbReference type="VEuPathDB" id="MicrosporidiaDB:THOM_1383"/>
<evidence type="ECO:0000256" key="1">
    <source>
        <dbReference type="SAM" id="MobiDB-lite"/>
    </source>
</evidence>
<evidence type="ECO:0000256" key="2">
    <source>
        <dbReference type="SAM" id="SignalP"/>
    </source>
</evidence>
<feature type="chain" id="PRO_5003978948" evidence="2">
    <location>
        <begin position="22"/>
        <end position="142"/>
    </location>
</feature>
<feature type="compositionally biased region" description="Basic and acidic residues" evidence="1">
    <location>
        <begin position="108"/>
        <end position="118"/>
    </location>
</feature>
<evidence type="ECO:0000313" key="3">
    <source>
        <dbReference type="EMBL" id="ELQ75711.1"/>
    </source>
</evidence>
<evidence type="ECO:0000313" key="4">
    <source>
        <dbReference type="Proteomes" id="UP000011185"/>
    </source>
</evidence>
<feature type="compositionally biased region" description="Acidic residues" evidence="1">
    <location>
        <begin position="119"/>
        <end position="128"/>
    </location>
</feature>
<gene>
    <name evidence="3" type="ORF">THOM_1383</name>
</gene>
<dbReference type="EMBL" id="JH993935">
    <property type="protein sequence ID" value="ELQ75711.1"/>
    <property type="molecule type" value="Genomic_DNA"/>
</dbReference>
<feature type="signal peptide" evidence="2">
    <location>
        <begin position="1"/>
        <end position="21"/>
    </location>
</feature>
<feature type="region of interest" description="Disordered" evidence="1">
    <location>
        <begin position="74"/>
        <end position="142"/>
    </location>
</feature>
<feature type="compositionally biased region" description="Basic and acidic residues" evidence="1">
    <location>
        <begin position="74"/>
        <end position="94"/>
    </location>
</feature>
<feature type="compositionally biased region" description="Basic and acidic residues" evidence="1">
    <location>
        <begin position="129"/>
        <end position="142"/>
    </location>
</feature>
<name>L7JXF4_TRAHO</name>
<keyword evidence="2" id="KW-0732">Signal</keyword>